<dbReference type="Pfam" id="PF00069">
    <property type="entry name" value="Pkinase"/>
    <property type="match status" value="1"/>
</dbReference>
<keyword evidence="5" id="KW-0723">Serine/threonine-protein kinase</keyword>
<feature type="repeat" description="WD" evidence="3">
    <location>
        <begin position="429"/>
        <end position="470"/>
    </location>
</feature>
<dbReference type="InterPro" id="IPR019775">
    <property type="entry name" value="WD40_repeat_CS"/>
</dbReference>
<dbReference type="PROSITE" id="PS50294">
    <property type="entry name" value="WD_REPEATS_REGION"/>
    <property type="match status" value="7"/>
</dbReference>
<dbReference type="Pfam" id="PF23414">
    <property type="entry name" value="Beta-prop_EML_2"/>
    <property type="match status" value="1"/>
</dbReference>
<dbReference type="InterPro" id="IPR036322">
    <property type="entry name" value="WD40_repeat_dom_sf"/>
</dbReference>
<keyword evidence="5" id="KW-0808">Transferase</keyword>
<dbReference type="PROSITE" id="PS00678">
    <property type="entry name" value="WD_REPEATS_1"/>
    <property type="match status" value="4"/>
</dbReference>
<keyword evidence="5" id="KW-0418">Kinase</keyword>
<dbReference type="AlphaFoldDB" id="A0A9Q5Z8E4"/>
<dbReference type="CDD" id="cd14014">
    <property type="entry name" value="STKc_PknB_like"/>
    <property type="match status" value="1"/>
</dbReference>
<evidence type="ECO:0000256" key="3">
    <source>
        <dbReference type="PROSITE-ProRule" id="PRU00221"/>
    </source>
</evidence>
<feature type="domain" description="Protein kinase" evidence="4">
    <location>
        <begin position="17"/>
        <end position="295"/>
    </location>
</feature>
<dbReference type="PROSITE" id="PS50011">
    <property type="entry name" value="PROTEIN_KINASE_DOM"/>
    <property type="match status" value="1"/>
</dbReference>
<feature type="repeat" description="WD" evidence="3">
    <location>
        <begin position="387"/>
        <end position="428"/>
    </location>
</feature>
<evidence type="ECO:0000313" key="6">
    <source>
        <dbReference type="Proteomes" id="UP000222310"/>
    </source>
</evidence>
<dbReference type="SUPFAM" id="SSF56112">
    <property type="entry name" value="Protein kinase-like (PK-like)"/>
    <property type="match status" value="1"/>
</dbReference>
<dbReference type="SUPFAM" id="SSF50978">
    <property type="entry name" value="WD40 repeat-like"/>
    <property type="match status" value="1"/>
</dbReference>
<evidence type="ECO:0000313" key="5">
    <source>
        <dbReference type="EMBL" id="PHJ99448.1"/>
    </source>
</evidence>
<feature type="repeat" description="WD" evidence="3">
    <location>
        <begin position="475"/>
        <end position="516"/>
    </location>
</feature>
<dbReference type="Gene3D" id="2.130.10.10">
    <property type="entry name" value="YVTN repeat-like/Quinoprotein amine dehydrogenase"/>
    <property type="match status" value="3"/>
</dbReference>
<gene>
    <name evidence="5" type="ORF">VF08_25465</name>
</gene>
<feature type="repeat" description="WD" evidence="3">
    <location>
        <begin position="559"/>
        <end position="594"/>
    </location>
</feature>
<name>A0A9Q5Z8E4_NOSLI</name>
<dbReference type="InterPro" id="IPR015943">
    <property type="entry name" value="WD40/YVTN_repeat-like_dom_sf"/>
</dbReference>
<accession>A0A9Q5Z8E4</accession>
<dbReference type="CDD" id="cd00200">
    <property type="entry name" value="WD40"/>
    <property type="match status" value="1"/>
</dbReference>
<dbReference type="EMBL" id="LAHD01000089">
    <property type="protein sequence ID" value="PHJ99448.1"/>
    <property type="molecule type" value="Genomic_DNA"/>
</dbReference>
<keyword evidence="1 3" id="KW-0853">WD repeat</keyword>
<comment type="caution">
    <text evidence="5">The sequence shown here is derived from an EMBL/GenBank/DDBJ whole genome shotgun (WGS) entry which is preliminary data.</text>
</comment>
<dbReference type="GO" id="GO:0004674">
    <property type="term" value="F:protein serine/threonine kinase activity"/>
    <property type="evidence" value="ECO:0007669"/>
    <property type="project" value="UniProtKB-KW"/>
</dbReference>
<dbReference type="SMART" id="SM00320">
    <property type="entry name" value="WD40"/>
    <property type="match status" value="7"/>
</dbReference>
<evidence type="ECO:0000256" key="2">
    <source>
        <dbReference type="ARBA" id="ARBA00022737"/>
    </source>
</evidence>
<reference evidence="5 6" key="1">
    <citation type="submission" date="2015-02" db="EMBL/GenBank/DDBJ databases">
        <title>Nostoc linckia genome annotation.</title>
        <authorList>
            <person name="Zhou Z."/>
        </authorList>
    </citation>
    <scope>NUCLEOTIDE SEQUENCE [LARGE SCALE GENOMIC DNA]</scope>
    <source>
        <strain evidence="6">z8</strain>
    </source>
</reference>
<organism evidence="5 6">
    <name type="scientific">Nostoc linckia z8</name>
    <dbReference type="NCBI Taxonomy" id="1628746"/>
    <lineage>
        <taxon>Bacteria</taxon>
        <taxon>Bacillati</taxon>
        <taxon>Cyanobacteriota</taxon>
        <taxon>Cyanophyceae</taxon>
        <taxon>Nostocales</taxon>
        <taxon>Nostocaceae</taxon>
        <taxon>Nostoc</taxon>
    </lineage>
</organism>
<dbReference type="InterPro" id="IPR000719">
    <property type="entry name" value="Prot_kinase_dom"/>
</dbReference>
<dbReference type="PANTHER" id="PTHR19879">
    <property type="entry name" value="TRANSCRIPTION INITIATION FACTOR TFIID"/>
    <property type="match status" value="1"/>
</dbReference>
<keyword evidence="2" id="KW-0677">Repeat</keyword>
<proteinExistence type="predicted"/>
<dbReference type="Pfam" id="PF00400">
    <property type="entry name" value="WD40"/>
    <property type="match status" value="2"/>
</dbReference>
<sequence length="594" mass="65976">MAHTLTGGKILFLEGRYRLIHRIGKGGFCKTFLAVDEGQFPPTPCVVQELSLEWETSTGFEQKARQLEELGKHPQIPALLAYFQHKQHFYLVQELILGKNLAQVVEEEGALNETQIWEILEELLPVLQFISDRHIIHRNIKPENIIRRTPSDSKDKANLVIVDFSAAKIVTKIDCFTTENNIGSPEYAAPEQIKGKAVFASDLYSLGVTCIYLLTQISPFDLFDVANDCWVWRDYLTTKSDIWQQDEKNLRLAKILDKLLQNLVSQRFQSPGEVMQAMGMECKPQDLKLPKPQWFYSSTLIENSTVLSSVNALAFSPEGKILASTSDDKNIKLWDLKTKKVLASLSGHLQPVKSIAFSPNGKILASASDDKTIKLWDINTLKEICTLLGHSHIVKSVAFSPDGEILASGSWDKTVKLWNVSTGGEICTFTGHQLQVNSVAFSPQGKMIASASYDRTIRLWQINDPKEFQNCPCILSGHAWAVLTVAFSPDGKILATGSDDKTIKLWEVDTGQLVTTLSGHSWSVISVAFTADAKTLVSASWDKTVKLWTVSTAQEIGTLCGHTDSISAIAVNQVTQLIASGSKDKTIQLWQLVE</sequence>
<dbReference type="Proteomes" id="UP000222310">
    <property type="component" value="Unassembled WGS sequence"/>
</dbReference>
<dbReference type="InterPro" id="IPR020472">
    <property type="entry name" value="WD40_PAC1"/>
</dbReference>
<dbReference type="GO" id="GO:0005524">
    <property type="term" value="F:ATP binding"/>
    <property type="evidence" value="ECO:0007669"/>
    <property type="project" value="InterPro"/>
</dbReference>
<dbReference type="PROSITE" id="PS50082">
    <property type="entry name" value="WD_REPEATS_2"/>
    <property type="match status" value="7"/>
</dbReference>
<feature type="repeat" description="WD" evidence="3">
    <location>
        <begin position="517"/>
        <end position="558"/>
    </location>
</feature>
<protein>
    <submittedName>
        <fullName evidence="5">Serine/threonine protein kinase</fullName>
    </submittedName>
</protein>
<evidence type="ECO:0000259" key="4">
    <source>
        <dbReference type="PROSITE" id="PS50011"/>
    </source>
</evidence>
<dbReference type="InterPro" id="IPR001680">
    <property type="entry name" value="WD40_rpt"/>
</dbReference>
<feature type="repeat" description="WD" evidence="3">
    <location>
        <begin position="308"/>
        <end position="344"/>
    </location>
</feature>
<evidence type="ECO:0000256" key="1">
    <source>
        <dbReference type="ARBA" id="ARBA00022574"/>
    </source>
</evidence>
<dbReference type="InterPro" id="IPR055442">
    <property type="entry name" value="Beta-prop_EML-like_2nd"/>
</dbReference>
<dbReference type="Gene3D" id="1.10.510.10">
    <property type="entry name" value="Transferase(Phosphotransferase) domain 1"/>
    <property type="match status" value="1"/>
</dbReference>
<feature type="repeat" description="WD" evidence="3">
    <location>
        <begin position="345"/>
        <end position="386"/>
    </location>
</feature>
<dbReference type="InterPro" id="IPR011009">
    <property type="entry name" value="Kinase-like_dom_sf"/>
</dbReference>
<dbReference type="PRINTS" id="PR00320">
    <property type="entry name" value="GPROTEINBRPT"/>
</dbReference>
<dbReference type="PANTHER" id="PTHR19879:SF9">
    <property type="entry name" value="TRANSCRIPTION INITIATION FACTOR TFIID SUBUNIT 5"/>
    <property type="match status" value="1"/>
</dbReference>